<reference evidence="3" key="1">
    <citation type="submission" date="2006-12" db="EMBL/GenBank/DDBJ databases">
        <title>Complete sequence of chromosome 1 of Verminephrobacter eiseniae EF01-2.</title>
        <authorList>
            <person name="Copeland A."/>
            <person name="Lucas S."/>
            <person name="Lapidus A."/>
            <person name="Barry K."/>
            <person name="Detter J.C."/>
            <person name="Glavina del Rio T."/>
            <person name="Dalin E."/>
            <person name="Tice H."/>
            <person name="Pitluck S."/>
            <person name="Chertkov O."/>
            <person name="Brettin T."/>
            <person name="Bruce D."/>
            <person name="Han C."/>
            <person name="Tapia R."/>
            <person name="Gilna P."/>
            <person name="Schmutz J."/>
            <person name="Larimer F."/>
            <person name="Land M."/>
            <person name="Hauser L."/>
            <person name="Kyrpides N."/>
            <person name="Kim E."/>
            <person name="Stahl D."/>
            <person name="Richardson P."/>
        </authorList>
    </citation>
    <scope>NUCLEOTIDE SEQUENCE [LARGE SCALE GENOMIC DNA]</scope>
    <source>
        <strain evidence="3">EF01-2</strain>
    </source>
</reference>
<feature type="signal peptide" evidence="1">
    <location>
        <begin position="1"/>
        <end position="39"/>
    </location>
</feature>
<dbReference type="GeneID" id="76458987"/>
<evidence type="ECO:0000313" key="2">
    <source>
        <dbReference type="EMBL" id="ABM56034.1"/>
    </source>
</evidence>
<dbReference type="Proteomes" id="UP000000374">
    <property type="component" value="Chromosome"/>
</dbReference>
<sequence>MQHCPPAPRPPRPPRLRGTRASLCLALALTLGAAASAQAPWPEVALPAQARSYGIGQQLDMNGLPMRLTGFATETGPEQTTAWFRRTLGQPLVENRLGQQRILGRADGEHYITVQVEPGADGTGSRGMVALTQLRGVLQQQETIARWRRLLPAGTDITSHLRTWDNGKLDNHLVALNRHSEQLNAQRLTAALSEQGYEIEREFSPDADTAARLPAALAGGVILLFRGPGKQAMATITRDAQGQTSIVLLTSVQMESVR</sequence>
<gene>
    <name evidence="2" type="ordered locus">Veis_0243</name>
</gene>
<dbReference type="OrthoDB" id="8773572at2"/>
<protein>
    <recommendedName>
        <fullName evidence="4">Transmembrane protein</fullName>
    </recommendedName>
</protein>
<evidence type="ECO:0000256" key="1">
    <source>
        <dbReference type="SAM" id="SignalP"/>
    </source>
</evidence>
<dbReference type="RefSeq" id="WP_011808053.1">
    <property type="nucleotide sequence ID" value="NC_008786.1"/>
</dbReference>
<name>A1WEH7_VEREI</name>
<accession>A1WEH7</accession>
<dbReference type="HOGENOM" id="CLU_1114384_0_0_4"/>
<keyword evidence="1" id="KW-0732">Signal</keyword>
<dbReference type="EMBL" id="CP000542">
    <property type="protein sequence ID" value="ABM56034.1"/>
    <property type="molecule type" value="Genomic_DNA"/>
</dbReference>
<evidence type="ECO:0008006" key="4">
    <source>
        <dbReference type="Google" id="ProtNLM"/>
    </source>
</evidence>
<dbReference type="eggNOG" id="ENOG50331AA">
    <property type="taxonomic scope" value="Bacteria"/>
</dbReference>
<evidence type="ECO:0000313" key="3">
    <source>
        <dbReference type="Proteomes" id="UP000000374"/>
    </source>
</evidence>
<proteinExistence type="predicted"/>
<dbReference type="AlphaFoldDB" id="A1WEH7"/>
<dbReference type="STRING" id="391735.Veis_0243"/>
<organism evidence="2 3">
    <name type="scientific">Verminephrobacter eiseniae (strain EF01-2)</name>
    <dbReference type="NCBI Taxonomy" id="391735"/>
    <lineage>
        <taxon>Bacteria</taxon>
        <taxon>Pseudomonadati</taxon>
        <taxon>Pseudomonadota</taxon>
        <taxon>Betaproteobacteria</taxon>
        <taxon>Burkholderiales</taxon>
        <taxon>Comamonadaceae</taxon>
        <taxon>Verminephrobacter</taxon>
    </lineage>
</organism>
<feature type="chain" id="PRO_5002640351" description="Transmembrane protein" evidence="1">
    <location>
        <begin position="40"/>
        <end position="258"/>
    </location>
</feature>
<keyword evidence="3" id="KW-1185">Reference proteome</keyword>
<dbReference type="KEGG" id="vei:Veis_0243"/>